<comment type="subcellular location">
    <subcellularLocation>
        <location evidence="1">Mitochondrion outer membrane</location>
        <topology evidence="1">Single-pass membrane protein</topology>
    </subcellularLocation>
</comment>
<dbReference type="SUPFAM" id="SSF52540">
    <property type="entry name" value="P-loop containing nucleoside triphosphate hydrolases"/>
    <property type="match status" value="1"/>
</dbReference>
<keyword evidence="4 7" id="KW-0067">ATP-binding</keyword>
<evidence type="ECO:0000256" key="5">
    <source>
        <dbReference type="ARBA" id="ARBA00023054"/>
    </source>
</evidence>
<dbReference type="AlphaFoldDB" id="B7GEE1"/>
<dbReference type="GO" id="GO:0016887">
    <property type="term" value="F:ATP hydrolysis activity"/>
    <property type="evidence" value="ECO:0007669"/>
    <property type="project" value="InterPro"/>
</dbReference>
<dbReference type="Gene3D" id="3.40.50.300">
    <property type="entry name" value="P-loop containing nucleotide triphosphate hydrolases"/>
    <property type="match status" value="1"/>
</dbReference>
<comment type="similarity">
    <text evidence="7">Belongs to the AAA ATPase family.</text>
</comment>
<evidence type="ECO:0000313" key="11">
    <source>
        <dbReference type="Proteomes" id="UP000000759"/>
    </source>
</evidence>
<dbReference type="PANTHER" id="PTHR45644">
    <property type="entry name" value="AAA ATPASE, PUTATIVE (AFU_ORTHOLOGUE AFUA_2G12920)-RELATED-RELATED"/>
    <property type="match status" value="1"/>
</dbReference>
<dbReference type="RefSeq" id="XP_002185470.1">
    <property type="nucleotide sequence ID" value="XM_002185434.1"/>
</dbReference>
<dbReference type="InterPro" id="IPR003960">
    <property type="entry name" value="ATPase_AAA_CS"/>
</dbReference>
<dbReference type="Proteomes" id="UP000000759">
    <property type="component" value="Chromosome 31"/>
</dbReference>
<dbReference type="InterPro" id="IPR041569">
    <property type="entry name" value="AAA_lid_3"/>
</dbReference>
<dbReference type="eggNOG" id="KOG0737">
    <property type="taxonomic scope" value="Eukaryota"/>
</dbReference>
<evidence type="ECO:0000256" key="6">
    <source>
        <dbReference type="ARBA" id="ARBA00023128"/>
    </source>
</evidence>
<dbReference type="PaxDb" id="2850-Phatr41501"/>
<evidence type="ECO:0000256" key="1">
    <source>
        <dbReference type="ARBA" id="ARBA00004572"/>
    </source>
</evidence>
<dbReference type="PANTHER" id="PTHR45644:SF3">
    <property type="entry name" value="FI08533P-RELATED"/>
    <property type="match status" value="1"/>
</dbReference>
<evidence type="ECO:0000256" key="7">
    <source>
        <dbReference type="RuleBase" id="RU003651"/>
    </source>
</evidence>
<dbReference type="GO" id="GO:0005524">
    <property type="term" value="F:ATP binding"/>
    <property type="evidence" value="ECO:0007669"/>
    <property type="project" value="UniProtKB-KW"/>
</dbReference>
<dbReference type="EMBL" id="CM000633">
    <property type="protein sequence ID" value="EEC42957.1"/>
    <property type="molecule type" value="Genomic_DNA"/>
</dbReference>
<dbReference type="InterPro" id="IPR003959">
    <property type="entry name" value="ATPase_AAA_core"/>
</dbReference>
<gene>
    <name evidence="10" type="ORF">PHATRDRAFT_41501</name>
</gene>
<dbReference type="SMART" id="SM00382">
    <property type="entry name" value="AAA"/>
    <property type="match status" value="1"/>
</dbReference>
<keyword evidence="2 7" id="KW-0547">Nucleotide-binding</keyword>
<name>B7GEE1_PHATC</name>
<dbReference type="InterPro" id="IPR051701">
    <property type="entry name" value="Mito_OM_Translocase_MSP1"/>
</dbReference>
<organism evidence="10 11">
    <name type="scientific">Phaeodactylum tricornutum (strain CCAP 1055/1)</name>
    <dbReference type="NCBI Taxonomy" id="556484"/>
    <lineage>
        <taxon>Eukaryota</taxon>
        <taxon>Sar</taxon>
        <taxon>Stramenopiles</taxon>
        <taxon>Ochrophyta</taxon>
        <taxon>Bacillariophyta</taxon>
        <taxon>Bacillariophyceae</taxon>
        <taxon>Bacillariophycidae</taxon>
        <taxon>Naviculales</taxon>
        <taxon>Phaeodactylaceae</taxon>
        <taxon>Phaeodactylum</taxon>
    </lineage>
</organism>
<dbReference type="OrthoDB" id="10254455at2759"/>
<dbReference type="GO" id="GO:0005741">
    <property type="term" value="C:mitochondrial outer membrane"/>
    <property type="evidence" value="ECO:0007669"/>
    <property type="project" value="UniProtKB-SubCell"/>
</dbReference>
<keyword evidence="6" id="KW-0496">Mitochondrion</keyword>
<dbReference type="Pfam" id="PF17862">
    <property type="entry name" value="AAA_lid_3"/>
    <property type="match status" value="1"/>
</dbReference>
<dbReference type="InterPro" id="IPR027417">
    <property type="entry name" value="P-loop_NTPase"/>
</dbReference>
<dbReference type="KEGG" id="pti:PHATRDRAFT_41501"/>
<evidence type="ECO:0000256" key="2">
    <source>
        <dbReference type="ARBA" id="ARBA00022741"/>
    </source>
</evidence>
<dbReference type="STRING" id="556484.B7GEE1"/>
<dbReference type="HOGENOM" id="CLU_000688_21_14_1"/>
<sequence>MTLLESIGAAETSVLAERSTEKKDLSSRSTKETNIDLIVELSITIGYAIVTGLLARWLIDRYLTPQQLTDTDQPSSKEVYKGLQRILQKRNRGNTQLPQLNSYELQIANEILDPDDIETNFAEIGGLDSTKTEIYELAVLPLVHPELFTGKLVQPCKGILLYGRPGTGKTMLAKALAKESEAVFIPLQLSKLLNKWVGESNKLIAGAFSLAHKLQPAILFIDEIDTFLKANAGEGAQYLDTIKSEFLILWDGVATSTNSRVMVLGATNKPQTIDPAIQRRMPRTFHVPLPNVAGRQAILNIFLQEEKLSMDARACLPELAKATVNYSGSDLKELCKAAAMVGIQERTAEYARKRVMGESVALDQTIGNAPMRPISKDDLLSAFSKVQRTGAAAQAYGRQTAREDAAEQESESPAVDAEALRNLTRFLHSMSNLSVGQSRGDGTDIPDLN</sequence>
<dbReference type="InParanoid" id="B7GEE1"/>
<accession>B7GEE1</accession>
<dbReference type="InterPro" id="IPR003593">
    <property type="entry name" value="AAA+_ATPase"/>
</dbReference>
<keyword evidence="11" id="KW-1185">Reference proteome</keyword>
<feature type="domain" description="AAA+ ATPase" evidence="9">
    <location>
        <begin position="155"/>
        <end position="291"/>
    </location>
</feature>
<keyword evidence="8" id="KW-0812">Transmembrane</keyword>
<protein>
    <recommendedName>
        <fullName evidence="9">AAA+ ATPase domain-containing protein</fullName>
    </recommendedName>
</protein>
<evidence type="ECO:0000256" key="3">
    <source>
        <dbReference type="ARBA" id="ARBA00022787"/>
    </source>
</evidence>
<evidence type="ECO:0000256" key="4">
    <source>
        <dbReference type="ARBA" id="ARBA00022840"/>
    </source>
</evidence>
<keyword evidence="5" id="KW-0175">Coiled coil</keyword>
<keyword evidence="3" id="KW-1000">Mitochondrion outer membrane</keyword>
<dbReference type="PROSITE" id="PS00674">
    <property type="entry name" value="AAA"/>
    <property type="match status" value="1"/>
</dbReference>
<feature type="transmembrane region" description="Helical" evidence="8">
    <location>
        <begin position="37"/>
        <end position="59"/>
    </location>
</feature>
<evidence type="ECO:0000256" key="8">
    <source>
        <dbReference type="SAM" id="Phobius"/>
    </source>
</evidence>
<reference evidence="10 11" key="1">
    <citation type="journal article" date="2008" name="Nature">
        <title>The Phaeodactylum genome reveals the evolutionary history of diatom genomes.</title>
        <authorList>
            <person name="Bowler C."/>
            <person name="Allen A.E."/>
            <person name="Badger J.H."/>
            <person name="Grimwood J."/>
            <person name="Jabbari K."/>
            <person name="Kuo A."/>
            <person name="Maheswari U."/>
            <person name="Martens C."/>
            <person name="Maumus F."/>
            <person name="Otillar R.P."/>
            <person name="Rayko E."/>
            <person name="Salamov A."/>
            <person name="Vandepoele K."/>
            <person name="Beszteri B."/>
            <person name="Gruber A."/>
            <person name="Heijde M."/>
            <person name="Katinka M."/>
            <person name="Mock T."/>
            <person name="Valentin K."/>
            <person name="Verret F."/>
            <person name="Berges J.A."/>
            <person name="Brownlee C."/>
            <person name="Cadoret J.P."/>
            <person name="Chiovitti A."/>
            <person name="Choi C.J."/>
            <person name="Coesel S."/>
            <person name="De Martino A."/>
            <person name="Detter J.C."/>
            <person name="Durkin C."/>
            <person name="Falciatore A."/>
            <person name="Fournet J."/>
            <person name="Haruta M."/>
            <person name="Huysman M.J."/>
            <person name="Jenkins B.D."/>
            <person name="Jiroutova K."/>
            <person name="Jorgensen R.E."/>
            <person name="Joubert Y."/>
            <person name="Kaplan A."/>
            <person name="Kroger N."/>
            <person name="Kroth P.G."/>
            <person name="La Roche J."/>
            <person name="Lindquist E."/>
            <person name="Lommer M."/>
            <person name="Martin-Jezequel V."/>
            <person name="Lopez P.J."/>
            <person name="Lucas S."/>
            <person name="Mangogna M."/>
            <person name="McGinnis K."/>
            <person name="Medlin L.K."/>
            <person name="Montsant A."/>
            <person name="Oudot-Le Secq M.P."/>
            <person name="Napoli C."/>
            <person name="Obornik M."/>
            <person name="Parker M.S."/>
            <person name="Petit J.L."/>
            <person name="Porcel B.M."/>
            <person name="Poulsen N."/>
            <person name="Robison M."/>
            <person name="Rychlewski L."/>
            <person name="Rynearson T.A."/>
            <person name="Schmutz J."/>
            <person name="Shapiro H."/>
            <person name="Siaut M."/>
            <person name="Stanley M."/>
            <person name="Sussman M.R."/>
            <person name="Taylor A.R."/>
            <person name="Vardi A."/>
            <person name="von Dassow P."/>
            <person name="Vyverman W."/>
            <person name="Willis A."/>
            <person name="Wyrwicz L.S."/>
            <person name="Rokhsar D.S."/>
            <person name="Weissenbach J."/>
            <person name="Armbrust E.V."/>
            <person name="Green B.R."/>
            <person name="Van de Peer Y."/>
            <person name="Grigoriev I.V."/>
        </authorList>
    </citation>
    <scope>NUCLEOTIDE SEQUENCE [LARGE SCALE GENOMIC DNA]</scope>
    <source>
        <strain evidence="10 11">CCAP 1055/1</strain>
    </source>
</reference>
<dbReference type="FunFam" id="3.40.50.300:FF:001025">
    <property type="entry name" value="ATPase family, AAA domain-containing 2B"/>
    <property type="match status" value="1"/>
</dbReference>
<keyword evidence="8" id="KW-0472">Membrane</keyword>
<reference evidence="11" key="2">
    <citation type="submission" date="2008-08" db="EMBL/GenBank/DDBJ databases">
        <authorList>
            <consortium name="Diatom Consortium"/>
            <person name="Grigoriev I."/>
            <person name="Grimwood J."/>
            <person name="Kuo A."/>
            <person name="Otillar R.P."/>
            <person name="Salamov A."/>
            <person name="Detter J.C."/>
            <person name="Lindquist E."/>
            <person name="Shapiro H."/>
            <person name="Lucas S."/>
            <person name="Glavina del Rio T."/>
            <person name="Pitluck S."/>
            <person name="Rokhsar D."/>
            <person name="Bowler C."/>
        </authorList>
    </citation>
    <scope>GENOME REANNOTATION</scope>
    <source>
        <strain evidence="11">CCAP 1055/1</strain>
    </source>
</reference>
<dbReference type="Pfam" id="PF00004">
    <property type="entry name" value="AAA"/>
    <property type="match status" value="1"/>
</dbReference>
<keyword evidence="8" id="KW-1133">Transmembrane helix</keyword>
<evidence type="ECO:0000259" key="9">
    <source>
        <dbReference type="SMART" id="SM00382"/>
    </source>
</evidence>
<proteinExistence type="inferred from homology"/>
<evidence type="ECO:0000313" key="10">
    <source>
        <dbReference type="EMBL" id="EEC42957.1"/>
    </source>
</evidence>
<dbReference type="GeneID" id="7199372"/>
<dbReference type="Gene3D" id="1.10.8.60">
    <property type="match status" value="1"/>
</dbReference>